<evidence type="ECO:0000313" key="5">
    <source>
        <dbReference type="Proteomes" id="UP001597180"/>
    </source>
</evidence>
<evidence type="ECO:0000259" key="2">
    <source>
        <dbReference type="Pfam" id="PF01408"/>
    </source>
</evidence>
<reference evidence="5" key="1">
    <citation type="journal article" date="2019" name="Int. J. Syst. Evol. Microbiol.">
        <title>The Global Catalogue of Microorganisms (GCM) 10K type strain sequencing project: providing services to taxonomists for standard genome sequencing and annotation.</title>
        <authorList>
            <consortium name="The Broad Institute Genomics Platform"/>
            <consortium name="The Broad Institute Genome Sequencing Center for Infectious Disease"/>
            <person name="Wu L."/>
            <person name="Ma J."/>
        </authorList>
    </citation>
    <scope>NUCLEOTIDE SEQUENCE [LARGE SCALE GENOMIC DNA]</scope>
    <source>
        <strain evidence="5">CCUG 53270</strain>
    </source>
</reference>
<organism evidence="4 5">
    <name type="scientific">Paenibacillus vulneris</name>
    <dbReference type="NCBI Taxonomy" id="1133364"/>
    <lineage>
        <taxon>Bacteria</taxon>
        <taxon>Bacillati</taxon>
        <taxon>Bacillota</taxon>
        <taxon>Bacilli</taxon>
        <taxon>Bacillales</taxon>
        <taxon>Paenibacillaceae</taxon>
        <taxon>Paenibacillus</taxon>
    </lineage>
</organism>
<evidence type="ECO:0000259" key="3">
    <source>
        <dbReference type="Pfam" id="PF22725"/>
    </source>
</evidence>
<dbReference type="PANTHER" id="PTHR43818:SF11">
    <property type="entry name" value="BCDNA.GH03377"/>
    <property type="match status" value="1"/>
</dbReference>
<dbReference type="InterPro" id="IPR000683">
    <property type="entry name" value="Gfo/Idh/MocA-like_OxRdtase_N"/>
</dbReference>
<dbReference type="Gene3D" id="3.30.360.10">
    <property type="entry name" value="Dihydrodipicolinate Reductase, domain 2"/>
    <property type="match status" value="1"/>
</dbReference>
<proteinExistence type="predicted"/>
<name>A0ABW3UMM5_9BACL</name>
<dbReference type="Pfam" id="PF01408">
    <property type="entry name" value="GFO_IDH_MocA"/>
    <property type="match status" value="1"/>
</dbReference>
<gene>
    <name evidence="4" type="ORF">ACFQ4B_16205</name>
</gene>
<dbReference type="Pfam" id="PF22725">
    <property type="entry name" value="GFO_IDH_MocA_C3"/>
    <property type="match status" value="1"/>
</dbReference>
<dbReference type="PANTHER" id="PTHR43818">
    <property type="entry name" value="BCDNA.GH03377"/>
    <property type="match status" value="1"/>
</dbReference>
<dbReference type="InterPro" id="IPR050463">
    <property type="entry name" value="Gfo/Idh/MocA_oxidrdct_glycsds"/>
</dbReference>
<keyword evidence="1" id="KW-0560">Oxidoreductase</keyword>
<dbReference type="Gene3D" id="3.40.50.720">
    <property type="entry name" value="NAD(P)-binding Rossmann-like Domain"/>
    <property type="match status" value="1"/>
</dbReference>
<accession>A0ABW3UMM5</accession>
<comment type="caution">
    <text evidence="4">The sequence shown here is derived from an EMBL/GenBank/DDBJ whole genome shotgun (WGS) entry which is preliminary data.</text>
</comment>
<evidence type="ECO:0000256" key="1">
    <source>
        <dbReference type="ARBA" id="ARBA00023002"/>
    </source>
</evidence>
<protein>
    <submittedName>
        <fullName evidence="4">Gfo/Idh/MocA family protein</fullName>
    </submittedName>
</protein>
<dbReference type="InterPro" id="IPR036291">
    <property type="entry name" value="NAD(P)-bd_dom_sf"/>
</dbReference>
<feature type="domain" description="Gfo/Idh/MocA-like oxidoreductase N-terminal" evidence="2">
    <location>
        <begin position="2"/>
        <end position="125"/>
    </location>
</feature>
<sequence>MMKVAIIGATGHINYVFGGLRELPDVTLAAVSVGSAGETMDKVIHTAQKEGHSPVVYADYMKLLDDVEPDIIAVACYFHDHARITAEALRRGIHVFVEKPIATNLDDLAMLREVYAAAKDKGVHLAAMLGIRYHPAFLTAWHAVSGGALGEVRLLQAQKSYRLGRRGEPFTKRHTYGGTIPWVGSHAIDWVHWYSGQRFETVYATHSTLFNEGHGELELTAQCQFTMSGGAAASVSIDYLRPNEAPSHGDDRIRIAGTAGVLEVRDQQVLLINERQIGVQELPLVPKREIFADFVRQINGEGRCLVSAEDSFYVTEACLRALVSADEKRVVHFE</sequence>
<dbReference type="InterPro" id="IPR055170">
    <property type="entry name" value="GFO_IDH_MocA-like_dom"/>
</dbReference>
<dbReference type="SUPFAM" id="SSF55347">
    <property type="entry name" value="Glyceraldehyde-3-phosphate dehydrogenase-like, C-terminal domain"/>
    <property type="match status" value="1"/>
</dbReference>
<dbReference type="Proteomes" id="UP001597180">
    <property type="component" value="Unassembled WGS sequence"/>
</dbReference>
<evidence type="ECO:0000313" key="4">
    <source>
        <dbReference type="EMBL" id="MFD1221662.1"/>
    </source>
</evidence>
<dbReference type="EMBL" id="JBHTLU010000019">
    <property type="protein sequence ID" value="MFD1221662.1"/>
    <property type="molecule type" value="Genomic_DNA"/>
</dbReference>
<keyword evidence="5" id="KW-1185">Reference proteome</keyword>
<dbReference type="SUPFAM" id="SSF51735">
    <property type="entry name" value="NAD(P)-binding Rossmann-fold domains"/>
    <property type="match status" value="1"/>
</dbReference>
<feature type="domain" description="GFO/IDH/MocA-like oxidoreductase" evidence="3">
    <location>
        <begin position="137"/>
        <end position="263"/>
    </location>
</feature>
<dbReference type="RefSeq" id="WP_345585756.1">
    <property type="nucleotide sequence ID" value="NZ_BAABJG010000003.1"/>
</dbReference>